<dbReference type="InterPro" id="IPR011576">
    <property type="entry name" value="Pyridox_Oxase_N"/>
</dbReference>
<dbReference type="Proteomes" id="UP000062788">
    <property type="component" value="Unassembled WGS sequence"/>
</dbReference>
<dbReference type="Pfam" id="PF01243">
    <property type="entry name" value="PNPOx_N"/>
    <property type="match status" value="1"/>
</dbReference>
<dbReference type="NCBIfam" id="NF004231">
    <property type="entry name" value="PRK05679.1"/>
    <property type="match status" value="1"/>
</dbReference>
<evidence type="ECO:0000259" key="6">
    <source>
        <dbReference type="Pfam" id="PF01243"/>
    </source>
</evidence>
<feature type="domain" description="Pyridoxamine 5'-phosphate oxidase N-terminal" evidence="6">
    <location>
        <begin position="40"/>
        <end position="155"/>
    </location>
</feature>
<dbReference type="InterPro" id="IPR000659">
    <property type="entry name" value="Pyridox_Oxase"/>
</dbReference>
<evidence type="ECO:0000259" key="7">
    <source>
        <dbReference type="Pfam" id="PF10590"/>
    </source>
</evidence>
<protein>
    <submittedName>
        <fullName evidence="8">Phenazine biosynthesis protein</fullName>
    </submittedName>
</protein>
<evidence type="ECO:0000256" key="4">
    <source>
        <dbReference type="ARBA" id="ARBA00023002"/>
    </source>
</evidence>
<reference evidence="8 9" key="1">
    <citation type="submission" date="2015-11" db="EMBL/GenBank/DDBJ databases">
        <title>Expanding the genomic diversity of Burkholderia species for the development of highly accurate diagnostics.</title>
        <authorList>
            <person name="Sahl J."/>
            <person name="Keim P."/>
            <person name="Wagner D."/>
        </authorList>
    </citation>
    <scope>NUCLEOTIDE SEQUENCE [LARGE SCALE GENOMIC DNA]</scope>
    <source>
        <strain evidence="8 9">TSV85</strain>
    </source>
</reference>
<accession>A0A103E2Z8</accession>
<proteinExistence type="inferred from homology"/>
<dbReference type="SUPFAM" id="SSF50475">
    <property type="entry name" value="FMN-binding split barrel"/>
    <property type="match status" value="1"/>
</dbReference>
<feature type="binding site" evidence="5">
    <location>
        <position position="192"/>
    </location>
    <ligand>
        <name>FMN</name>
        <dbReference type="ChEBI" id="CHEBI:58210"/>
    </ligand>
</feature>
<evidence type="ECO:0000256" key="5">
    <source>
        <dbReference type="PIRSR" id="PIRSR000190-2"/>
    </source>
</evidence>
<organism evidence="8 9">
    <name type="scientific">Burkholderia singularis</name>
    <dbReference type="NCBI Taxonomy" id="1503053"/>
    <lineage>
        <taxon>Bacteria</taxon>
        <taxon>Pseudomonadati</taxon>
        <taxon>Pseudomonadota</taxon>
        <taxon>Betaproteobacteria</taxon>
        <taxon>Burkholderiales</taxon>
        <taxon>Burkholderiaceae</taxon>
        <taxon>Burkholderia</taxon>
        <taxon>pseudomallei group</taxon>
    </lineage>
</organism>
<sequence length="209" mass="22773">MNQRFDTPAPSTDVAIFQDPPREPIPVLRAWFDAAKAGGVLEPGAMALATTGAEGHASTRMVQVLDIGPDGLLFTTHAGSQKGREIAALGWASGVLYWRETKQQIVVSGPIAPISIEASDALWAKRSPVTYPMSSVSQQSETLDDEQVLRAKAQRLIDAGPPFPRPVGWLGYALCPTIIEFWQASPDQLHSRLRYDATADGWTIRRLQP</sequence>
<dbReference type="PANTHER" id="PTHR10851:SF0">
    <property type="entry name" value="PYRIDOXINE-5'-PHOSPHATE OXIDASE"/>
    <property type="match status" value="1"/>
</dbReference>
<evidence type="ECO:0000256" key="1">
    <source>
        <dbReference type="ARBA" id="ARBA00007301"/>
    </source>
</evidence>
<feature type="binding site" evidence="5">
    <location>
        <position position="182"/>
    </location>
    <ligand>
        <name>FMN</name>
        <dbReference type="ChEBI" id="CHEBI:58210"/>
    </ligand>
</feature>
<dbReference type="InterPro" id="IPR012349">
    <property type="entry name" value="Split_barrel_FMN-bd"/>
</dbReference>
<keyword evidence="4" id="KW-0560">Oxidoreductase</keyword>
<comment type="similarity">
    <text evidence="1">Belongs to the pyridoxamine 5'-phosphate oxidase family.</text>
</comment>
<comment type="cofactor">
    <cofactor evidence="5">
        <name>FMN</name>
        <dbReference type="ChEBI" id="CHEBI:58210"/>
    </cofactor>
    <text evidence="5">Binds 1 FMN per subunit.</text>
</comment>
<dbReference type="OrthoDB" id="9780392at2"/>
<evidence type="ECO:0000256" key="2">
    <source>
        <dbReference type="ARBA" id="ARBA00022630"/>
    </source>
</evidence>
<dbReference type="Pfam" id="PF10590">
    <property type="entry name" value="PNP_phzG_C"/>
    <property type="match status" value="1"/>
</dbReference>
<evidence type="ECO:0000256" key="3">
    <source>
        <dbReference type="ARBA" id="ARBA00022643"/>
    </source>
</evidence>
<comment type="caution">
    <text evidence="8">The sequence shown here is derived from an EMBL/GenBank/DDBJ whole genome shotgun (WGS) entry which is preliminary data.</text>
</comment>
<dbReference type="PANTHER" id="PTHR10851">
    <property type="entry name" value="PYRIDOXINE-5-PHOSPHATE OXIDASE"/>
    <property type="match status" value="1"/>
</dbReference>
<keyword evidence="2" id="KW-0285">Flavoprotein</keyword>
<evidence type="ECO:0000313" key="9">
    <source>
        <dbReference type="Proteomes" id="UP000062788"/>
    </source>
</evidence>
<evidence type="ECO:0000313" key="8">
    <source>
        <dbReference type="EMBL" id="KVE27432.1"/>
    </source>
</evidence>
<dbReference type="GO" id="GO:0004733">
    <property type="term" value="F:pyridoxamine phosphate oxidase activity"/>
    <property type="evidence" value="ECO:0007669"/>
    <property type="project" value="InterPro"/>
</dbReference>
<feature type="domain" description="Pyridoxine 5'-phosphate oxidase dimerisation C-terminal" evidence="7">
    <location>
        <begin position="169"/>
        <end position="209"/>
    </location>
</feature>
<feature type="binding site" evidence="5">
    <location>
        <position position="82"/>
    </location>
    <ligand>
        <name>FMN</name>
        <dbReference type="ChEBI" id="CHEBI:58210"/>
    </ligand>
</feature>
<name>A0A103E2Z8_9BURK</name>
<feature type="binding site" evidence="5">
    <location>
        <position position="104"/>
    </location>
    <ligand>
        <name>FMN</name>
        <dbReference type="ChEBI" id="CHEBI:58210"/>
    </ligand>
</feature>
<gene>
    <name evidence="8" type="ORF">WS67_11710</name>
</gene>
<dbReference type="GO" id="GO:0010181">
    <property type="term" value="F:FMN binding"/>
    <property type="evidence" value="ECO:0007669"/>
    <property type="project" value="InterPro"/>
</dbReference>
<dbReference type="RefSeq" id="WP_059516448.1">
    <property type="nucleotide sequence ID" value="NZ_LOWA01000030.1"/>
</dbReference>
<dbReference type="Gene3D" id="2.30.110.10">
    <property type="entry name" value="Electron Transport, Fmn-binding Protein, Chain A"/>
    <property type="match status" value="1"/>
</dbReference>
<dbReference type="EMBL" id="LOWA01000030">
    <property type="protein sequence ID" value="KVE27432.1"/>
    <property type="molecule type" value="Genomic_DNA"/>
</dbReference>
<feature type="binding site" evidence="5">
    <location>
        <begin position="139"/>
        <end position="140"/>
    </location>
    <ligand>
        <name>FMN</name>
        <dbReference type="ChEBI" id="CHEBI:58210"/>
    </ligand>
</feature>
<keyword evidence="9" id="KW-1185">Reference proteome</keyword>
<dbReference type="GO" id="GO:0008615">
    <property type="term" value="P:pyridoxine biosynthetic process"/>
    <property type="evidence" value="ECO:0007669"/>
    <property type="project" value="InterPro"/>
</dbReference>
<keyword evidence="3 5" id="KW-0288">FMN</keyword>
<dbReference type="PIRSF" id="PIRSF000190">
    <property type="entry name" value="Pyd_amn-ph_oxd"/>
    <property type="match status" value="1"/>
</dbReference>
<dbReference type="InterPro" id="IPR019576">
    <property type="entry name" value="Pyridoxamine_oxidase_dimer_C"/>
</dbReference>
<dbReference type="AlphaFoldDB" id="A0A103E2Z8"/>